<gene>
    <name evidence="3" type="ORF">AVDCRST_MAG59-131</name>
</gene>
<keyword evidence="2" id="KW-0812">Transmembrane</keyword>
<evidence type="ECO:0000256" key="1">
    <source>
        <dbReference type="SAM" id="MobiDB-lite"/>
    </source>
</evidence>
<proteinExistence type="predicted"/>
<dbReference type="EMBL" id="CADCWF010000006">
    <property type="protein sequence ID" value="CAA9534320.1"/>
    <property type="molecule type" value="Genomic_DNA"/>
</dbReference>
<evidence type="ECO:0000256" key="2">
    <source>
        <dbReference type="SAM" id="Phobius"/>
    </source>
</evidence>
<reference evidence="3" key="1">
    <citation type="submission" date="2020-02" db="EMBL/GenBank/DDBJ databases">
        <authorList>
            <person name="Meier V. D."/>
        </authorList>
    </citation>
    <scope>NUCLEOTIDE SEQUENCE</scope>
    <source>
        <strain evidence="3">AVDCRST_MAG59</strain>
    </source>
</reference>
<keyword evidence="2" id="KW-1133">Transmembrane helix</keyword>
<feature type="transmembrane region" description="Helical" evidence="2">
    <location>
        <begin position="108"/>
        <end position="129"/>
    </location>
</feature>
<protein>
    <submittedName>
        <fullName evidence="3">Uncharacterized protein</fullName>
    </submittedName>
</protein>
<keyword evidence="2" id="KW-0472">Membrane</keyword>
<organism evidence="3">
    <name type="scientific">uncultured Thermomicrobiales bacterium</name>
    <dbReference type="NCBI Taxonomy" id="1645740"/>
    <lineage>
        <taxon>Bacteria</taxon>
        <taxon>Pseudomonadati</taxon>
        <taxon>Thermomicrobiota</taxon>
        <taxon>Thermomicrobia</taxon>
        <taxon>Thermomicrobiales</taxon>
        <taxon>environmental samples</taxon>
    </lineage>
</organism>
<accession>A0A6J4TXG1</accession>
<feature type="transmembrane region" description="Helical" evidence="2">
    <location>
        <begin position="50"/>
        <end position="70"/>
    </location>
</feature>
<dbReference type="AlphaFoldDB" id="A0A6J4TXG1"/>
<sequence>MMPGGVPSIDDGKSAVVSGGRDAAAVAGGDRTETARVEDQDRQARRPPPWLGRALWALVMVAILGPLLVFPVTLGAGDDVGDAVRLPAVLRSFDRTLAATGWGDAARVFVWGVAGLALLAAFALLWVAFASEE</sequence>
<feature type="compositionally biased region" description="Basic and acidic residues" evidence="1">
    <location>
        <begin position="30"/>
        <end position="44"/>
    </location>
</feature>
<evidence type="ECO:0000313" key="3">
    <source>
        <dbReference type="EMBL" id="CAA9534320.1"/>
    </source>
</evidence>
<name>A0A6J4TXG1_9BACT</name>
<feature type="region of interest" description="Disordered" evidence="1">
    <location>
        <begin position="23"/>
        <end position="47"/>
    </location>
</feature>